<keyword evidence="5 8" id="KW-1133">Transmembrane helix</keyword>
<dbReference type="Proteomes" id="UP000291259">
    <property type="component" value="Chromosome"/>
</dbReference>
<evidence type="ECO:0000256" key="2">
    <source>
        <dbReference type="ARBA" id="ARBA00022617"/>
    </source>
</evidence>
<feature type="transmembrane region" description="Helical" evidence="8">
    <location>
        <begin position="26"/>
        <end position="48"/>
    </location>
</feature>
<sequence length="241" mass="25902">MAVSTAPTSSSGGAATRSRKPWISSFWLKIIMAVTGVIFAAFVLVHMIGNLKVYQGAEAFDSYAHWLREVLYPLLPHEGVLWALRIVLSVSLVAHVWAAVVLSARARKARGPVRRRGLPLRSFAARTMLVTGIVLLAFVIFHILDLTIGAQPAASDSFEAGSAYANLVASFQRPWVAVFYILAMVVLALHVSHGLWTATHDLGATGKRLRAIALAISGIVAIVIMIGNISIPFAVLIGVVK</sequence>
<evidence type="ECO:0000313" key="9">
    <source>
        <dbReference type="EMBL" id="QAY72852.1"/>
    </source>
</evidence>
<comment type="subcellular location">
    <subcellularLocation>
        <location evidence="1">Membrane</location>
    </subcellularLocation>
</comment>
<evidence type="ECO:0000256" key="4">
    <source>
        <dbReference type="ARBA" id="ARBA00022723"/>
    </source>
</evidence>
<gene>
    <name evidence="9" type="ORF">ET445_05340</name>
</gene>
<feature type="transmembrane region" description="Helical" evidence="8">
    <location>
        <begin position="123"/>
        <end position="144"/>
    </location>
</feature>
<dbReference type="GO" id="GO:0016020">
    <property type="term" value="C:membrane"/>
    <property type="evidence" value="ECO:0007669"/>
    <property type="project" value="UniProtKB-SubCell"/>
</dbReference>
<dbReference type="RefSeq" id="WP_129189518.1">
    <property type="nucleotide sequence ID" value="NZ_CP035491.1"/>
</dbReference>
<dbReference type="OrthoDB" id="9788081at2"/>
<dbReference type="Gene3D" id="1.20.1300.10">
    <property type="entry name" value="Fumarate reductase/succinate dehydrogenase, transmembrane subunit"/>
    <property type="match status" value="1"/>
</dbReference>
<dbReference type="AlphaFoldDB" id="A0A4P6FA74"/>
<dbReference type="InterPro" id="IPR011138">
    <property type="entry name" value="Cytochrome_b-558"/>
</dbReference>
<evidence type="ECO:0000313" key="10">
    <source>
        <dbReference type="Proteomes" id="UP000291259"/>
    </source>
</evidence>
<protein>
    <submittedName>
        <fullName evidence="9">Succinate dehydrogenase cytochrome b subunit</fullName>
    </submittedName>
</protein>
<dbReference type="KEGG" id="agf:ET445_05340"/>
<organism evidence="9 10">
    <name type="scientific">Agromyces protaetiae</name>
    <dbReference type="NCBI Taxonomy" id="2509455"/>
    <lineage>
        <taxon>Bacteria</taxon>
        <taxon>Bacillati</taxon>
        <taxon>Actinomycetota</taxon>
        <taxon>Actinomycetes</taxon>
        <taxon>Micrococcales</taxon>
        <taxon>Microbacteriaceae</taxon>
        <taxon>Agromyces</taxon>
    </lineage>
</organism>
<dbReference type="EMBL" id="CP035491">
    <property type="protein sequence ID" value="QAY72852.1"/>
    <property type="molecule type" value="Genomic_DNA"/>
</dbReference>
<feature type="transmembrane region" description="Helical" evidence="8">
    <location>
        <begin position="211"/>
        <end position="240"/>
    </location>
</feature>
<evidence type="ECO:0000256" key="5">
    <source>
        <dbReference type="ARBA" id="ARBA00022989"/>
    </source>
</evidence>
<dbReference type="InterPro" id="IPR000701">
    <property type="entry name" value="SuccDH_FuR_B_TM-su"/>
</dbReference>
<feature type="transmembrane region" description="Helical" evidence="8">
    <location>
        <begin position="80"/>
        <end position="102"/>
    </location>
</feature>
<keyword evidence="4" id="KW-0479">Metal-binding</keyword>
<dbReference type="InterPro" id="IPR034804">
    <property type="entry name" value="SQR/QFR_C/D"/>
</dbReference>
<keyword evidence="6" id="KW-0408">Iron</keyword>
<evidence type="ECO:0000256" key="1">
    <source>
        <dbReference type="ARBA" id="ARBA00004370"/>
    </source>
</evidence>
<accession>A0A4P6FA74</accession>
<name>A0A4P6FA74_9MICO</name>
<keyword evidence="2" id="KW-0349">Heme</keyword>
<dbReference type="CDD" id="cd03498">
    <property type="entry name" value="SQR_TypeB_2_TM"/>
    <property type="match status" value="1"/>
</dbReference>
<feature type="transmembrane region" description="Helical" evidence="8">
    <location>
        <begin position="177"/>
        <end position="199"/>
    </location>
</feature>
<keyword evidence="3 8" id="KW-0812">Transmembrane</keyword>
<keyword evidence="7 8" id="KW-0472">Membrane</keyword>
<proteinExistence type="predicted"/>
<evidence type="ECO:0000256" key="7">
    <source>
        <dbReference type="ARBA" id="ARBA00023136"/>
    </source>
</evidence>
<evidence type="ECO:0000256" key="8">
    <source>
        <dbReference type="SAM" id="Phobius"/>
    </source>
</evidence>
<keyword evidence="10" id="KW-1185">Reference proteome</keyword>
<evidence type="ECO:0000256" key="3">
    <source>
        <dbReference type="ARBA" id="ARBA00022692"/>
    </source>
</evidence>
<evidence type="ECO:0000256" key="6">
    <source>
        <dbReference type="ARBA" id="ARBA00023004"/>
    </source>
</evidence>
<dbReference type="NCBIfam" id="TIGR02046">
    <property type="entry name" value="sdhC_b558_fam"/>
    <property type="match status" value="1"/>
</dbReference>
<dbReference type="GO" id="GO:0046872">
    <property type="term" value="F:metal ion binding"/>
    <property type="evidence" value="ECO:0007669"/>
    <property type="project" value="UniProtKB-KW"/>
</dbReference>
<dbReference type="SUPFAM" id="SSF81343">
    <property type="entry name" value="Fumarate reductase respiratory complex transmembrane subunits"/>
    <property type="match status" value="1"/>
</dbReference>
<dbReference type="Pfam" id="PF01127">
    <property type="entry name" value="Sdh_cyt"/>
    <property type="match status" value="1"/>
</dbReference>
<reference evidence="9 10" key="1">
    <citation type="submission" date="2019-01" db="EMBL/GenBank/DDBJ databases">
        <title>Genome sequencing of strain FW100M-8.</title>
        <authorList>
            <person name="Heo J."/>
            <person name="Kim S.-J."/>
            <person name="Kim J.-S."/>
            <person name="Hong S.-B."/>
            <person name="Kwon S.-W."/>
        </authorList>
    </citation>
    <scope>NUCLEOTIDE SEQUENCE [LARGE SCALE GENOMIC DNA]</scope>
    <source>
        <strain evidence="9 10">FW100M-8</strain>
    </source>
</reference>